<organism evidence="3 4">
    <name type="scientific">Paenirhodobacter populi</name>
    <dbReference type="NCBI Taxonomy" id="2306993"/>
    <lineage>
        <taxon>Bacteria</taxon>
        <taxon>Pseudomonadati</taxon>
        <taxon>Pseudomonadota</taxon>
        <taxon>Alphaproteobacteria</taxon>
        <taxon>Rhodobacterales</taxon>
        <taxon>Rhodobacter group</taxon>
        <taxon>Paenirhodobacter</taxon>
    </lineage>
</organism>
<dbReference type="EMBL" id="SAUZ01000045">
    <property type="protein sequence ID" value="RWR16361.1"/>
    <property type="molecule type" value="Genomic_DNA"/>
</dbReference>
<gene>
    <name evidence="3" type="ORF">D2T30_21820</name>
</gene>
<reference evidence="3 4" key="1">
    <citation type="submission" date="2019-01" db="EMBL/GenBank/DDBJ databases">
        <title>Sinorhodobacter populi sp. nov. isolated from the symptomatic bark tissue of Populus euramericana canker.</title>
        <authorList>
            <person name="Xu G."/>
        </authorList>
    </citation>
    <scope>NUCLEOTIDE SEQUENCE [LARGE SCALE GENOMIC DNA]</scope>
    <source>
        <strain evidence="3 4">SK2B-1</strain>
    </source>
</reference>
<proteinExistence type="predicted"/>
<evidence type="ECO:0000256" key="1">
    <source>
        <dbReference type="SAM" id="Coils"/>
    </source>
</evidence>
<evidence type="ECO:0000313" key="3">
    <source>
        <dbReference type="EMBL" id="RWR16361.1"/>
    </source>
</evidence>
<reference evidence="3 4" key="2">
    <citation type="submission" date="2019-01" db="EMBL/GenBank/DDBJ databases">
        <authorList>
            <person name="Li Y."/>
        </authorList>
    </citation>
    <scope>NUCLEOTIDE SEQUENCE [LARGE SCALE GENOMIC DNA]</scope>
    <source>
        <strain evidence="3 4">SK2B-1</strain>
    </source>
</reference>
<accession>A0A443J6Y4</accession>
<keyword evidence="1" id="KW-0175">Coiled coil</keyword>
<dbReference type="RefSeq" id="WP_128210523.1">
    <property type="nucleotide sequence ID" value="NZ_JBHRSO010000025.1"/>
</dbReference>
<evidence type="ECO:0000313" key="4">
    <source>
        <dbReference type="Proteomes" id="UP000284476"/>
    </source>
</evidence>
<dbReference type="AlphaFoldDB" id="A0A443J6Y4"/>
<protein>
    <submittedName>
        <fullName evidence="3">Uncharacterized protein</fullName>
    </submittedName>
</protein>
<comment type="caution">
    <text evidence="3">The sequence shown here is derived from an EMBL/GenBank/DDBJ whole genome shotgun (WGS) entry which is preliminary data.</text>
</comment>
<evidence type="ECO:0000256" key="2">
    <source>
        <dbReference type="SAM" id="MobiDB-lite"/>
    </source>
</evidence>
<feature type="region of interest" description="Disordered" evidence="2">
    <location>
        <begin position="32"/>
        <end position="57"/>
    </location>
</feature>
<dbReference type="Gene3D" id="1.20.5.1700">
    <property type="match status" value="1"/>
</dbReference>
<name>A0A443J6Y4_9RHOB</name>
<sequence length="277" mass="29971">MTKTNYPTPATCGHAPDGASTCVDHDCPCAKGQWERDKDPKVEADPDHPEERPDDTVSRRAAILAVYEKGSGTVHIGGMPYGTVTLEAACDAIRALPATGQDKAEVDGLRAEVERLTISEYVSRASIDTLKHTYNQLFEAMQAEQENHKKTATERDALRAEVEEIAPLEEALRTTRREHRAAMADADTLRAEVAALRAQVEAMRRALAELGCACDRLEGMRSREIYLAMIDDGHGYALAALDDASSDARAALSTPAAASPQGWMPIDTALPNADKGE</sequence>
<feature type="region of interest" description="Disordered" evidence="2">
    <location>
        <begin position="252"/>
        <end position="277"/>
    </location>
</feature>
<feature type="coiled-coil region" evidence="1">
    <location>
        <begin position="127"/>
        <end position="213"/>
    </location>
</feature>
<dbReference type="Proteomes" id="UP000284476">
    <property type="component" value="Unassembled WGS sequence"/>
</dbReference>